<organism evidence="1 2">
    <name type="scientific">Winslowiella arboricola</name>
    <dbReference type="NCBI Taxonomy" id="2978220"/>
    <lineage>
        <taxon>Bacteria</taxon>
        <taxon>Pseudomonadati</taxon>
        <taxon>Pseudomonadota</taxon>
        <taxon>Gammaproteobacteria</taxon>
        <taxon>Enterobacterales</taxon>
        <taxon>Erwiniaceae</taxon>
        <taxon>Winslowiella</taxon>
    </lineage>
</organism>
<evidence type="ECO:0000313" key="1">
    <source>
        <dbReference type="EMBL" id="MCU5778195.1"/>
    </source>
</evidence>
<gene>
    <name evidence="1" type="ORF">N5923_11910</name>
</gene>
<accession>A0A9J6PP80</accession>
<sequence length="681" mass="76003">MNNNQITRNPDIWSIASSTYIPRSAADIAQRHLPSQVSQSSLNMTRWFTPPPSPRSQDFSVPTPGAVTAAGYAEPVLQNSEHRSYAAFPLAADARPEPPVLSTIEQELRQHPSGLAPQTWNQTLHFYRHIGAIAPLENKHLTAAGIALKVWHDSSGWNPYKQLAGETPLEWARRLSNMNHLLTDRDVSRLTGCNEEMVKTQTMAREPLSDAARRVMNFIHSKASGELSYQQGEEWPDWVSRLAENAYYLSEKEVRTLTGFTPAIEQGYPANKLLQDDLLFNPRPKRISTTSLPAPRPVANLRGAIQVLQQKLDLVRPANDMRVEQFLNGNGWSQLPNDAKTGTDYNNSLLIALLQLATHDYSQSFRLSAKVNKYRQRLVQRGWLGHAQGFLADGIIAFKPSGAAAAFVDMLNQDLIARQRQPLRVINYRFLPGISSQDTLGSFDDNAREVHILNIGHHFSALLPLPRLPPPCDNFPAVAGPSRAANPPPVRPLKLTAKPSRPPTKPVVITLRDLSGDGEKMENLINSKKIKLNSSSMPIIRIRELLLMARKYALLLTETDIIALVSVTEDEIRDFPKNFSTALSSHGLEIIQILDSTAPGHYAWKESETSYQWAGRLIQQQPELTTEDLILITGGNGFWLRRLWKAHKAGLSDSGKKLLERLNSEAWSPHKPYGNDPLSNG</sequence>
<name>A0A9J6PP80_9GAMM</name>
<dbReference type="Proteomes" id="UP001064262">
    <property type="component" value="Unassembled WGS sequence"/>
</dbReference>
<dbReference type="EMBL" id="JAODIM010000041">
    <property type="protein sequence ID" value="MCU5778195.1"/>
    <property type="molecule type" value="Genomic_DNA"/>
</dbReference>
<dbReference type="RefSeq" id="WP_267140894.1">
    <property type="nucleotide sequence ID" value="NZ_JAODIL010000046.1"/>
</dbReference>
<evidence type="ECO:0000313" key="2">
    <source>
        <dbReference type="Proteomes" id="UP001064262"/>
    </source>
</evidence>
<dbReference type="AlphaFoldDB" id="A0A9J6PP80"/>
<keyword evidence="2" id="KW-1185">Reference proteome</keyword>
<protein>
    <submittedName>
        <fullName evidence="1">Uncharacterized protein</fullName>
    </submittedName>
</protein>
<proteinExistence type="predicted"/>
<reference evidence="1" key="1">
    <citation type="submission" date="2022-09" db="EMBL/GenBank/DDBJ databases">
        <title>Winslowiella arboricola sp. nov., isolated from bleeding cankers on broadleaf hosts.</title>
        <authorList>
            <person name="Brady C."/>
            <person name="Kaur S."/>
            <person name="Crampton B."/>
            <person name="Maddock D."/>
            <person name="Arnold D."/>
            <person name="Denman S."/>
        </authorList>
    </citation>
    <scope>NUCLEOTIDE SEQUENCE</scope>
    <source>
        <strain evidence="1">BAC 15a-03b</strain>
    </source>
</reference>
<comment type="caution">
    <text evidence="1">The sequence shown here is derived from an EMBL/GenBank/DDBJ whole genome shotgun (WGS) entry which is preliminary data.</text>
</comment>